<dbReference type="KEGG" id="ras:RAS_09510"/>
<keyword evidence="2" id="KW-1185">Reference proteome</keyword>
<protein>
    <submittedName>
        <fullName evidence="1">Uncharacterized protein</fullName>
    </submittedName>
</protein>
<dbReference type="RefSeq" id="WP_232049146.1">
    <property type="nucleotide sequence ID" value="NZ_AP019563.1"/>
</dbReference>
<accession>A0A510G7V5</accession>
<evidence type="ECO:0000313" key="1">
    <source>
        <dbReference type="EMBL" id="BBJ31842.1"/>
    </source>
</evidence>
<dbReference type="EMBL" id="AP019563">
    <property type="protein sequence ID" value="BBJ31842.1"/>
    <property type="molecule type" value="Genomic_DNA"/>
</dbReference>
<proteinExistence type="predicted"/>
<dbReference type="Proteomes" id="UP000321183">
    <property type="component" value="Chromosome"/>
</dbReference>
<organism evidence="1 2">
    <name type="scientific">Rickettsia asiatica</name>
    <dbReference type="NCBI Taxonomy" id="238800"/>
    <lineage>
        <taxon>Bacteria</taxon>
        <taxon>Pseudomonadati</taxon>
        <taxon>Pseudomonadota</taxon>
        <taxon>Alphaproteobacteria</taxon>
        <taxon>Rickettsiales</taxon>
        <taxon>Rickettsiaceae</taxon>
        <taxon>Rickettsieae</taxon>
        <taxon>Rickettsia</taxon>
        <taxon>spotted fever group</taxon>
    </lineage>
</organism>
<name>A0A510G7V5_9RICK</name>
<evidence type="ECO:0000313" key="2">
    <source>
        <dbReference type="Proteomes" id="UP000321183"/>
    </source>
</evidence>
<reference evidence="1 2" key="1">
    <citation type="submission" date="2019-04" db="EMBL/GenBank/DDBJ databases">
        <title>Draft genome sequence of Rickettsia asiatica Maytaro1284.</title>
        <authorList>
            <person name="Thu M."/>
            <person name="Qiu Y."/>
            <person name="Nakao R."/>
        </authorList>
    </citation>
    <scope>NUCLEOTIDE SEQUENCE [LARGE SCALE GENOMIC DNA]</scope>
    <source>
        <strain evidence="1 2">Maytaro1284</strain>
    </source>
</reference>
<gene>
    <name evidence="1" type="ORF">RAS_09510</name>
</gene>
<sequence>MFSYLFSKNTVSNNISPEKVVNNSTTYAGVKVSEATYNYFASATKHFADATTVAASCGSLCYLRC</sequence>
<dbReference type="AlphaFoldDB" id="A0A510G7V5"/>